<protein>
    <recommendedName>
        <fullName evidence="1">BioF2-like acetyltransferase domain-containing protein</fullName>
    </recommendedName>
</protein>
<evidence type="ECO:0000259" key="1">
    <source>
        <dbReference type="Pfam" id="PF13480"/>
    </source>
</evidence>
<reference evidence="2" key="1">
    <citation type="submission" date="2009-01" db="EMBL/GenBank/DDBJ databases">
        <title>The Genome Sequence of Brucella pinnipedialis M292/94/1.</title>
        <authorList>
            <consortium name="The Broad Institute Genome Sequencing Platform"/>
            <person name="Ward D."/>
            <person name="Young S.K."/>
            <person name="Kodira C.D."/>
            <person name="Zeng Q."/>
            <person name="Koehrsen M."/>
            <person name="Alvarado L."/>
            <person name="Berlin A."/>
            <person name="Borenstein D."/>
            <person name="Chen Z."/>
            <person name="Engels R."/>
            <person name="Freedman E."/>
            <person name="Gellesch M."/>
            <person name="Goldberg J."/>
            <person name="Griggs A."/>
            <person name="Gujja S."/>
            <person name="Heiman D."/>
            <person name="Hepburn T."/>
            <person name="Howarth C."/>
            <person name="Jen D."/>
            <person name="Larson L."/>
            <person name="Lewis B."/>
            <person name="Mehta T."/>
            <person name="Park D."/>
            <person name="Pearson M."/>
            <person name="Roberts A."/>
            <person name="Saif S."/>
            <person name="Shea T."/>
            <person name="Shenoy N."/>
            <person name="Sisk P."/>
            <person name="Stolte C."/>
            <person name="Sykes S."/>
            <person name="Walk T."/>
            <person name="White J."/>
            <person name="Yandava C."/>
            <person name="Whatmore A.M."/>
            <person name="Perrett L.L."/>
            <person name="O'Callaghan D."/>
            <person name="Nusbaum C."/>
            <person name="Galagan J."/>
            <person name="Birren B."/>
        </authorList>
    </citation>
    <scope>NUCLEOTIDE SEQUENCE [LARGE SCALE GENOMIC DNA]</scope>
    <source>
        <strain evidence="2">M292/94/1</strain>
    </source>
</reference>
<evidence type="ECO:0000313" key="2">
    <source>
        <dbReference type="EMBL" id="EEZ29960.1"/>
    </source>
</evidence>
<dbReference type="Proteomes" id="UP000004659">
    <property type="component" value="Unassembled WGS sequence"/>
</dbReference>
<accession>A0A0E1WYS2</accession>
<dbReference type="GeneID" id="93017728"/>
<dbReference type="EMBL" id="EQ999546">
    <property type="protein sequence ID" value="EEZ29960.1"/>
    <property type="molecule type" value="Genomic_DNA"/>
</dbReference>
<dbReference type="Pfam" id="PF13480">
    <property type="entry name" value="Acetyltransf_6"/>
    <property type="match status" value="1"/>
</dbReference>
<organism evidence="2">
    <name type="scientific">Brucella pinnipedialis M292/94/1</name>
    <dbReference type="NCBI Taxonomy" id="520462"/>
    <lineage>
        <taxon>Bacteria</taxon>
        <taxon>Pseudomonadati</taxon>
        <taxon>Pseudomonadota</taxon>
        <taxon>Alphaproteobacteria</taxon>
        <taxon>Hyphomicrobiales</taxon>
        <taxon>Brucellaceae</taxon>
        <taxon>Brucella/Ochrobactrum group</taxon>
        <taxon>Brucella</taxon>
    </lineage>
</organism>
<dbReference type="InterPro" id="IPR016181">
    <property type="entry name" value="Acyl_CoA_acyltransferase"/>
</dbReference>
<gene>
    <name evidence="2" type="ORF">BALG_00079</name>
</gene>
<name>A0A0E1WYS2_9HYPH</name>
<dbReference type="HOGENOM" id="CLU_051159_1_0_5"/>
<dbReference type="RefSeq" id="WP_002967001.1">
    <property type="nucleotide sequence ID" value="NZ_EQ999546.1"/>
</dbReference>
<dbReference type="SUPFAM" id="SSF55729">
    <property type="entry name" value="Acyl-CoA N-acyltransferases (Nat)"/>
    <property type="match status" value="1"/>
</dbReference>
<feature type="domain" description="BioF2-like acetyltransferase" evidence="1">
    <location>
        <begin position="225"/>
        <end position="351"/>
    </location>
</feature>
<proteinExistence type="predicted"/>
<dbReference type="NCBIfam" id="NF047385">
    <property type="entry name" value="T4SS_GNAT_BspF"/>
    <property type="match status" value="1"/>
</dbReference>
<dbReference type="Gene3D" id="3.40.630.30">
    <property type="match status" value="1"/>
</dbReference>
<sequence length="428" mass="48746">MAAKPLLEESAGGNAAHLVSQLSDSSAVIEAAKKMEESLHSRDIPRKLAIYGAAAGFELRDELDHLSNRTIEPNIFFNARFLAPAMPRLEDREVRFMVMRDENETRSRLRFVMPYTVERPGLPLSVPVIRSWATPFGPQGTPLIDHDNPVGVVEDLFDILARRHIKLPEVLVLPEMRANGAAARLIRSVAIGRQLPVQSIEHKERPFLESKLDGKTYIKEAIGAHHRHDYERLWRRLAEQGELVHKVARTPDEVRHAFEHFLTLEARGWKGRRGTAMAVDRFRAAFAREAVNNLAECDCVRIHTLELDGRVIAILIVFTVSGEAWTWKTAYDETFHAWSPGVLLMIEVVKNHLDDPNIARTDSCAVPDHPVMTRLFRERETMETLVVGLHPGADRLVRQAASQIHLYQRTRNLARIIRNRLRSFTEHK</sequence>
<dbReference type="InterPro" id="IPR038740">
    <property type="entry name" value="BioF2-like_GNAT_dom"/>
</dbReference>
<dbReference type="AlphaFoldDB" id="A0A0E1WYS2"/>